<evidence type="ECO:0000256" key="6">
    <source>
        <dbReference type="ARBA" id="ARBA00022917"/>
    </source>
</evidence>
<dbReference type="Pfam" id="PF00579">
    <property type="entry name" value="tRNA-synt_1b"/>
    <property type="match status" value="1"/>
</dbReference>
<reference evidence="12 13" key="1">
    <citation type="journal article" date="2009" name="Genome Biol.">
        <title>Community-wide analysis of microbial genome sequence signatures.</title>
        <authorList>
            <person name="Dick G.J."/>
            <person name="Andersson A.F."/>
            <person name="Baker B.J."/>
            <person name="Simmons S.L."/>
            <person name="Thomas B.C."/>
            <person name="Yelton A.P."/>
            <person name="Banfield J.F."/>
        </authorList>
    </citation>
    <scope>NUCLEOTIDE SEQUENCE [LARGE SCALE GENOMIC DNA]</scope>
    <source>
        <strain evidence="12">ARMAN-2</strain>
    </source>
</reference>
<protein>
    <recommendedName>
        <fullName evidence="2">tryptophan--tRNA ligase</fullName>
        <ecNumber evidence="2">6.1.1.2</ecNumber>
    </recommendedName>
</protein>
<keyword evidence="6 9" id="KW-0648">Protein biosynthesis</keyword>
<sequence>MPGLDGEKMSKSRNNCIFLFESEKEIKRKIMSAFSGGQASIEEHRRLGGNPHVDMAFLYLKSYFLTKKESEDVSERYSSGAMLSGEMKNMLFEKVIERINKLKEAYEKVDELYKNAEMGNVRLYFSIWNLGETVGVFDKHRKTTDPKLSTQLLLSESMKLLVAGSLSILDVSSDIITHSIDLVLKHHIYIADALQIATARKIQTGRFATADKLLSEIAEKEGFKVIKLKG</sequence>
<evidence type="ECO:0000256" key="3">
    <source>
        <dbReference type="ARBA" id="ARBA00022598"/>
    </source>
</evidence>
<organism evidence="12 13">
    <name type="scientific">Candidatus Micrarchaeum acidiphilum ARMAN-2</name>
    <dbReference type="NCBI Taxonomy" id="425595"/>
    <lineage>
        <taxon>Archaea</taxon>
        <taxon>Candidatus Micrarchaeota</taxon>
        <taxon>Candidatus Micrarchaeia</taxon>
        <taxon>Candidatus Micrarchaeales</taxon>
        <taxon>Candidatus Micrarchaeaceae</taxon>
        <taxon>Candidatus Micrarchaeum</taxon>
    </lineage>
</organism>
<dbReference type="Proteomes" id="UP000332487">
    <property type="component" value="Unassembled WGS sequence"/>
</dbReference>
<name>C7DGY5_MICA2</name>
<keyword evidence="10" id="KW-0175">Coiled coil</keyword>
<dbReference type="SUPFAM" id="SSF88723">
    <property type="entry name" value="PIN domain-like"/>
    <property type="match status" value="1"/>
</dbReference>
<dbReference type="GO" id="GO:0006436">
    <property type="term" value="P:tryptophanyl-tRNA aminoacylation"/>
    <property type="evidence" value="ECO:0007669"/>
    <property type="project" value="TreeGrafter"/>
</dbReference>
<keyword evidence="7 9" id="KW-0030">Aminoacyl-tRNA synthetase</keyword>
<feature type="domain" description="PIN" evidence="11">
    <location>
        <begin position="104"/>
        <end position="219"/>
    </location>
</feature>
<evidence type="ECO:0000259" key="11">
    <source>
        <dbReference type="Pfam" id="PF01850"/>
    </source>
</evidence>
<dbReference type="InterPro" id="IPR002305">
    <property type="entry name" value="aa-tRNA-synth_Ic"/>
</dbReference>
<evidence type="ECO:0000256" key="7">
    <source>
        <dbReference type="ARBA" id="ARBA00023146"/>
    </source>
</evidence>
<evidence type="ECO:0000256" key="8">
    <source>
        <dbReference type="ARBA" id="ARBA00049929"/>
    </source>
</evidence>
<reference evidence="12 13" key="2">
    <citation type="journal article" date="2010" name="Proc. Natl. Acad. Sci. U.S.A.">
        <title>Enigmatic, ultrasmall, uncultivated Archaea.</title>
        <authorList>
            <person name="Baker B.J."/>
            <person name="Comolli L.R."/>
            <person name="Dick G.J."/>
            <person name="Hauser L.J."/>
            <person name="Hyatt D."/>
            <person name="Dill B.D."/>
            <person name="Land M.L."/>
            <person name="Verberkmoes N.C."/>
            <person name="Hettich R.L."/>
            <person name="Banfield J.F."/>
        </authorList>
    </citation>
    <scope>NUCLEOTIDE SEQUENCE [LARGE SCALE GENOMIC DNA]</scope>
    <source>
        <strain evidence="12">ARMAN-2</strain>
    </source>
</reference>
<evidence type="ECO:0000256" key="10">
    <source>
        <dbReference type="SAM" id="Coils"/>
    </source>
</evidence>
<dbReference type="SUPFAM" id="SSF52374">
    <property type="entry name" value="Nucleotidylyl transferase"/>
    <property type="match status" value="1"/>
</dbReference>
<dbReference type="CDD" id="cd09874">
    <property type="entry name" value="PIN_MT3492-like"/>
    <property type="match status" value="1"/>
</dbReference>
<evidence type="ECO:0000313" key="13">
    <source>
        <dbReference type="Proteomes" id="UP000332487"/>
    </source>
</evidence>
<dbReference type="InterPro" id="IPR029060">
    <property type="entry name" value="PIN-like_dom_sf"/>
</dbReference>
<keyword evidence="4 9" id="KW-0547">Nucleotide-binding</keyword>
<evidence type="ECO:0000256" key="2">
    <source>
        <dbReference type="ARBA" id="ARBA00013161"/>
    </source>
</evidence>
<dbReference type="EMBL" id="GG697239">
    <property type="protein sequence ID" value="EET90306.1"/>
    <property type="molecule type" value="Genomic_DNA"/>
</dbReference>
<evidence type="ECO:0000256" key="5">
    <source>
        <dbReference type="ARBA" id="ARBA00022840"/>
    </source>
</evidence>
<dbReference type="FunFam" id="1.10.240.10:FF:000005">
    <property type="entry name" value="Tryptophan--tRNA ligase"/>
    <property type="match status" value="1"/>
</dbReference>
<dbReference type="GO" id="GO:0005524">
    <property type="term" value="F:ATP binding"/>
    <property type="evidence" value="ECO:0007669"/>
    <property type="project" value="UniProtKB-KW"/>
</dbReference>
<evidence type="ECO:0000256" key="9">
    <source>
        <dbReference type="RuleBase" id="RU363036"/>
    </source>
</evidence>
<accession>C7DGY5</accession>
<dbReference type="AlphaFoldDB" id="C7DGY5"/>
<gene>
    <name evidence="12" type="ORF">UNLARM2_0333</name>
</gene>
<dbReference type="GO" id="GO:0005737">
    <property type="term" value="C:cytoplasm"/>
    <property type="evidence" value="ECO:0007669"/>
    <property type="project" value="TreeGrafter"/>
</dbReference>
<comment type="similarity">
    <text evidence="1 9">Belongs to the class-I aminoacyl-tRNA synthetase family.</text>
</comment>
<dbReference type="EC" id="6.1.1.2" evidence="2"/>
<dbReference type="InterPro" id="IPR002716">
    <property type="entry name" value="PIN_dom"/>
</dbReference>
<comment type="catalytic activity">
    <reaction evidence="8">
        <text>tRNA(Trp) + L-tryptophan + ATP = L-tryptophyl-tRNA(Trp) + AMP + diphosphate + H(+)</text>
        <dbReference type="Rhea" id="RHEA:24080"/>
        <dbReference type="Rhea" id="RHEA-COMP:9671"/>
        <dbReference type="Rhea" id="RHEA-COMP:9705"/>
        <dbReference type="ChEBI" id="CHEBI:15378"/>
        <dbReference type="ChEBI" id="CHEBI:30616"/>
        <dbReference type="ChEBI" id="CHEBI:33019"/>
        <dbReference type="ChEBI" id="CHEBI:57912"/>
        <dbReference type="ChEBI" id="CHEBI:78442"/>
        <dbReference type="ChEBI" id="CHEBI:78535"/>
        <dbReference type="ChEBI" id="CHEBI:456215"/>
        <dbReference type="EC" id="6.1.1.2"/>
    </reaction>
</comment>
<feature type="coiled-coil region" evidence="10">
    <location>
        <begin position="92"/>
        <end position="119"/>
    </location>
</feature>
<evidence type="ECO:0000256" key="1">
    <source>
        <dbReference type="ARBA" id="ARBA00005594"/>
    </source>
</evidence>
<proteinExistence type="inferred from homology"/>
<dbReference type="Pfam" id="PF01850">
    <property type="entry name" value="PIN"/>
    <property type="match status" value="1"/>
</dbReference>
<dbReference type="GO" id="GO:0004830">
    <property type="term" value="F:tryptophan-tRNA ligase activity"/>
    <property type="evidence" value="ECO:0007669"/>
    <property type="project" value="UniProtKB-EC"/>
</dbReference>
<evidence type="ECO:0000256" key="4">
    <source>
        <dbReference type="ARBA" id="ARBA00022741"/>
    </source>
</evidence>
<keyword evidence="3 9" id="KW-0436">Ligase</keyword>
<keyword evidence="13" id="KW-1185">Reference proteome</keyword>
<dbReference type="Gene3D" id="1.10.240.10">
    <property type="entry name" value="Tyrosyl-Transfer RNA Synthetase"/>
    <property type="match status" value="1"/>
</dbReference>
<dbReference type="PANTHER" id="PTHR10055:SF1">
    <property type="entry name" value="TRYPTOPHAN--TRNA LIGASE, CYTOPLASMIC"/>
    <property type="match status" value="1"/>
</dbReference>
<dbReference type="PANTHER" id="PTHR10055">
    <property type="entry name" value="TRYPTOPHANYL-TRNA SYNTHETASE"/>
    <property type="match status" value="1"/>
</dbReference>
<keyword evidence="5 9" id="KW-0067">ATP-binding</keyword>
<evidence type="ECO:0000313" key="12">
    <source>
        <dbReference type="EMBL" id="EET90306.1"/>
    </source>
</evidence>